<dbReference type="Proteomes" id="UP000054223">
    <property type="component" value="Unassembled WGS sequence"/>
</dbReference>
<protein>
    <submittedName>
        <fullName evidence="1">Uncharacterized protein</fullName>
    </submittedName>
</protein>
<name>A0A9X0HN36_SOLP1</name>
<dbReference type="AlphaFoldDB" id="A0A9X0HN36"/>
<comment type="caution">
    <text evidence="1">The sequence shown here is derived from an EMBL/GenBank/DDBJ whole genome shotgun (WGS) entry which is preliminary data.</text>
</comment>
<keyword evidence="2" id="KW-1185">Reference proteome</keyword>
<proteinExistence type="predicted"/>
<evidence type="ECO:0000313" key="1">
    <source>
        <dbReference type="EMBL" id="KUG09016.1"/>
    </source>
</evidence>
<dbReference type="RefSeq" id="WP_059068410.1">
    <property type="nucleotide sequence ID" value="NZ_LNAL01000005.1"/>
</dbReference>
<dbReference type="EMBL" id="LNAL01000005">
    <property type="protein sequence ID" value="KUG09016.1"/>
    <property type="molecule type" value="Genomic_DNA"/>
</dbReference>
<accession>A0A9X0HN36</accession>
<sequence length="92" mass="10394">MDSNARSLLSVNILLDPFAANLEVRINDGCRPWVLTHDFQRYLREGPLATAQYLAKRYLVSRPDQLRFISVPALSALLLAALEEHELRDACA</sequence>
<evidence type="ECO:0000313" key="2">
    <source>
        <dbReference type="Proteomes" id="UP000054223"/>
    </source>
</evidence>
<organism evidence="1 2">
    <name type="scientific">Solirubrum puertoriconensis</name>
    <dbReference type="NCBI Taxonomy" id="1751427"/>
    <lineage>
        <taxon>Bacteria</taxon>
        <taxon>Pseudomonadati</taxon>
        <taxon>Bacteroidota</taxon>
        <taxon>Cytophagia</taxon>
        <taxon>Cytophagales</taxon>
    </lineage>
</organism>
<reference evidence="1 2" key="1">
    <citation type="submission" date="2015-11" db="EMBL/GenBank/DDBJ databases">
        <title>Solirubrum puertoriconensis gen. nov. an environmental bacteria isolated in Puerto Rico.</title>
        <authorList>
            <person name="Cuebas-Irizarry M.F."/>
            <person name="Montalvo-Rodriguez R."/>
        </authorList>
    </citation>
    <scope>NUCLEOTIDE SEQUENCE [LARGE SCALE GENOMIC DNA]</scope>
    <source>
        <strain evidence="1 2">MC1A</strain>
    </source>
</reference>
<gene>
    <name evidence="1" type="ORF">ASU33_19525</name>
</gene>